<feature type="domain" description="Protein export membrane protein SecD/SecF C-terminal" evidence="11">
    <location>
        <begin position="388"/>
        <end position="563"/>
    </location>
</feature>
<evidence type="ECO:0000256" key="4">
    <source>
        <dbReference type="ARBA" id="ARBA00022692"/>
    </source>
</evidence>
<dbReference type="HAMAP" id="MF_01463_B">
    <property type="entry name" value="SecD_B"/>
    <property type="match status" value="1"/>
</dbReference>
<evidence type="ECO:0000256" key="9">
    <source>
        <dbReference type="HAMAP-Rule" id="MF_01463"/>
    </source>
</evidence>
<evidence type="ECO:0000313" key="15">
    <source>
        <dbReference type="Proteomes" id="UP000199341"/>
    </source>
</evidence>
<dbReference type="Gene3D" id="1.20.1640.10">
    <property type="entry name" value="Multidrug efflux transporter AcrB transmembrane domain"/>
    <property type="match status" value="1"/>
</dbReference>
<dbReference type="OrthoDB" id="5240379at2"/>
<dbReference type="InterPro" id="IPR005791">
    <property type="entry name" value="SecD"/>
</dbReference>
<evidence type="ECO:0000256" key="1">
    <source>
        <dbReference type="ARBA" id="ARBA00004651"/>
    </source>
</evidence>
<feature type="region of interest" description="Disordered" evidence="10">
    <location>
        <begin position="134"/>
        <end position="232"/>
    </location>
</feature>
<keyword evidence="3 9" id="KW-1003">Cell membrane</keyword>
<feature type="transmembrane region" description="Helical" evidence="9">
    <location>
        <begin position="534"/>
        <end position="554"/>
    </location>
</feature>
<dbReference type="Proteomes" id="UP000199341">
    <property type="component" value="Unassembled WGS sequence"/>
</dbReference>
<keyword evidence="4 9" id="KW-0812">Transmembrane</keyword>
<dbReference type="EMBL" id="FNIE01000011">
    <property type="protein sequence ID" value="SDO60919.1"/>
    <property type="molecule type" value="Genomic_DNA"/>
</dbReference>
<dbReference type="GO" id="GO:0005886">
    <property type="term" value="C:plasma membrane"/>
    <property type="evidence" value="ECO:0007669"/>
    <property type="project" value="UniProtKB-SubCell"/>
</dbReference>
<evidence type="ECO:0000259" key="13">
    <source>
        <dbReference type="Pfam" id="PF22599"/>
    </source>
</evidence>
<keyword evidence="6 9" id="KW-1133">Transmembrane helix</keyword>
<comment type="function">
    <text evidence="9">Part of the Sec protein translocase complex. Interacts with the SecYEG preprotein conducting channel. SecDF uses the proton motive force (PMF) to complete protein translocation after the ATP-dependent function of SecA.</text>
</comment>
<feature type="transmembrane region" description="Helical" evidence="9">
    <location>
        <begin position="404"/>
        <end position="424"/>
    </location>
</feature>
<feature type="transmembrane region" description="Helical" evidence="9">
    <location>
        <begin position="510"/>
        <end position="528"/>
    </location>
</feature>
<keyword evidence="15" id="KW-1185">Reference proteome</keyword>
<dbReference type="Pfam" id="PF22599">
    <property type="entry name" value="SecDF_P1_head"/>
    <property type="match status" value="1"/>
</dbReference>
<feature type="transmembrane region" description="Helical" evidence="9">
    <location>
        <begin position="461"/>
        <end position="482"/>
    </location>
</feature>
<evidence type="ECO:0000259" key="11">
    <source>
        <dbReference type="Pfam" id="PF02355"/>
    </source>
</evidence>
<dbReference type="GO" id="GO:0015450">
    <property type="term" value="F:protein-transporting ATPase activity"/>
    <property type="evidence" value="ECO:0007669"/>
    <property type="project" value="InterPro"/>
</dbReference>
<comment type="similarity">
    <text evidence="9">Belongs to the SecD/SecF family. SecD subfamily.</text>
</comment>
<proteinExistence type="inferred from homology"/>
<dbReference type="RefSeq" id="WP_093786548.1">
    <property type="nucleotide sequence ID" value="NZ_FNIE01000011.1"/>
</dbReference>
<reference evidence="14 15" key="1">
    <citation type="submission" date="2016-10" db="EMBL/GenBank/DDBJ databases">
        <authorList>
            <person name="de Groot N.N."/>
        </authorList>
    </citation>
    <scope>NUCLEOTIDE SEQUENCE [LARGE SCALE GENOMIC DNA]</scope>
    <source>
        <strain evidence="14 15">CGMCC 4.2022</strain>
    </source>
</reference>
<dbReference type="InterPro" id="IPR055344">
    <property type="entry name" value="SecD_SecF_C_bact"/>
</dbReference>
<dbReference type="GO" id="GO:0065002">
    <property type="term" value="P:intracellular protein transmembrane transport"/>
    <property type="evidence" value="ECO:0007669"/>
    <property type="project" value="UniProtKB-UniRule"/>
</dbReference>
<evidence type="ECO:0000256" key="2">
    <source>
        <dbReference type="ARBA" id="ARBA00022448"/>
    </source>
</evidence>
<dbReference type="NCBIfam" id="TIGR01129">
    <property type="entry name" value="secD"/>
    <property type="match status" value="1"/>
</dbReference>
<evidence type="ECO:0000259" key="12">
    <source>
        <dbReference type="Pfam" id="PF21760"/>
    </source>
</evidence>
<dbReference type="Gene3D" id="3.30.70.3220">
    <property type="match status" value="1"/>
</dbReference>
<feature type="domain" description="SecDF P1 head subdomain" evidence="13">
    <location>
        <begin position="278"/>
        <end position="384"/>
    </location>
</feature>
<comment type="subunit">
    <text evidence="9">Forms a complex with SecF. Part of the essential Sec protein translocation apparatus which comprises SecA, SecYEG and auxiliary proteins SecDF. Other proteins may also be involved.</text>
</comment>
<feature type="transmembrane region" description="Helical" evidence="9">
    <location>
        <begin position="431"/>
        <end position="455"/>
    </location>
</feature>
<dbReference type="NCBIfam" id="TIGR00916">
    <property type="entry name" value="2A0604s01"/>
    <property type="match status" value="1"/>
</dbReference>
<feature type="compositionally biased region" description="Low complexity" evidence="10">
    <location>
        <begin position="141"/>
        <end position="186"/>
    </location>
</feature>
<dbReference type="InterPro" id="IPR048634">
    <property type="entry name" value="SecD_SecF_C"/>
</dbReference>
<evidence type="ECO:0000256" key="8">
    <source>
        <dbReference type="ARBA" id="ARBA00023136"/>
    </source>
</evidence>
<feature type="transmembrane region" description="Helical" evidence="9">
    <location>
        <begin position="21"/>
        <end position="40"/>
    </location>
</feature>
<comment type="subcellular location">
    <subcellularLocation>
        <location evidence="1 9">Cell membrane</location>
        <topology evidence="1 9">Multi-pass membrane protein</topology>
    </subcellularLocation>
</comment>
<organism evidence="14 15">
    <name type="scientific">Actinacidiphila guanduensis</name>
    <dbReference type="NCBI Taxonomy" id="310781"/>
    <lineage>
        <taxon>Bacteria</taxon>
        <taxon>Bacillati</taxon>
        <taxon>Actinomycetota</taxon>
        <taxon>Actinomycetes</taxon>
        <taxon>Kitasatosporales</taxon>
        <taxon>Streptomycetaceae</taxon>
        <taxon>Actinacidiphila</taxon>
    </lineage>
</organism>
<protein>
    <recommendedName>
        <fullName evidence="9">Protein translocase subunit SecD</fullName>
    </recommendedName>
</protein>
<dbReference type="Gene3D" id="3.30.1360.200">
    <property type="match status" value="1"/>
</dbReference>
<dbReference type="AlphaFoldDB" id="A0A1H0KY96"/>
<name>A0A1H0KY96_9ACTN</name>
<dbReference type="Pfam" id="PF21760">
    <property type="entry name" value="SecD_1st"/>
    <property type="match status" value="1"/>
</dbReference>
<dbReference type="InterPro" id="IPR048631">
    <property type="entry name" value="SecD_1st"/>
</dbReference>
<keyword evidence="7 9" id="KW-0811">Translocation</keyword>
<accession>A0A1H0KY96</accession>
<gene>
    <name evidence="9" type="primary">secD</name>
    <name evidence="14" type="ORF">SAMN05216259_11110</name>
</gene>
<dbReference type="STRING" id="310781.SAMN05216259_11110"/>
<evidence type="ECO:0000256" key="7">
    <source>
        <dbReference type="ARBA" id="ARBA00023010"/>
    </source>
</evidence>
<dbReference type="SUPFAM" id="SSF82866">
    <property type="entry name" value="Multidrug efflux transporter AcrB transmembrane domain"/>
    <property type="match status" value="1"/>
</dbReference>
<sequence>MAAAKKGRSRSSRSQGYPGRALAVILIALVALTGGIFLSGNTTPRLGIDLAGGVSITLTAKPDQHGAVTKQNMDTAVNIINNRVNGLGVSEAEVQTQGSDNIIVDIPKGTNADQAEKQVGTTAQLYFRQVLADDNGVPTKPTSTPSPSATGSGATPKSSSTPSGTATPKSTGTPKTSSTPTGTSTPQGRAVTGALTKSGSTATPTTPAAPPATTAPAAPPATTAPAAGTGDLSIPADLQAKFQALDCTKPAQRAAISENAKPTDKVIACGQYNKQWIKYVLGPSLIDGKRVTSANANFDTQGGDGWVVNLGFDSKGASQFTNVTKSLSAQQQPNNQFAIDLDGNVVSAPSVSQTLSAGTAQISGSFTQQSAEDLANVLKYGSLPLAFNISDKTTVSAALGGEQLRGGLIAGAVGLALVVIYLLAYYRGLSFVAVLSLVVSAALTYTIMCLLGRAIGFALNLPAVCGAIVAIGITADSFIVFFERIRDGLRDGRSLQPAVARGWPRARRTILVSDFVSFLAAAVLYVVSVGKVRGFAFTLGLTTLLDVAVVFLFTKPLMTMLATRPFYAKGHKWSGLNPESLGVKAPLRRIRRQSPPSETKEA</sequence>
<evidence type="ECO:0000256" key="5">
    <source>
        <dbReference type="ARBA" id="ARBA00022927"/>
    </source>
</evidence>
<dbReference type="PANTHER" id="PTHR30081:SF1">
    <property type="entry name" value="PROTEIN TRANSLOCASE SUBUNIT SECD"/>
    <property type="match status" value="1"/>
</dbReference>
<feature type="compositionally biased region" description="Low complexity" evidence="10">
    <location>
        <begin position="201"/>
        <end position="227"/>
    </location>
</feature>
<feature type="domain" description="Protein translocase subunit SecDF P1" evidence="12">
    <location>
        <begin position="73"/>
        <end position="130"/>
    </location>
</feature>
<dbReference type="PANTHER" id="PTHR30081">
    <property type="entry name" value="PROTEIN-EXPORT MEMBRANE PROTEIN SEC"/>
    <property type="match status" value="1"/>
</dbReference>
<evidence type="ECO:0000256" key="3">
    <source>
        <dbReference type="ARBA" id="ARBA00022475"/>
    </source>
</evidence>
<evidence type="ECO:0000313" key="14">
    <source>
        <dbReference type="EMBL" id="SDO60919.1"/>
    </source>
</evidence>
<dbReference type="GO" id="GO:0006605">
    <property type="term" value="P:protein targeting"/>
    <property type="evidence" value="ECO:0007669"/>
    <property type="project" value="UniProtKB-UniRule"/>
</dbReference>
<evidence type="ECO:0000256" key="6">
    <source>
        <dbReference type="ARBA" id="ARBA00022989"/>
    </source>
</evidence>
<evidence type="ECO:0000256" key="10">
    <source>
        <dbReference type="SAM" id="MobiDB-lite"/>
    </source>
</evidence>
<keyword evidence="5 9" id="KW-0653">Protein transport</keyword>
<dbReference type="Pfam" id="PF02355">
    <property type="entry name" value="SecD_SecF_C"/>
    <property type="match status" value="1"/>
</dbReference>
<dbReference type="GO" id="GO:0043952">
    <property type="term" value="P:protein transport by the Sec complex"/>
    <property type="evidence" value="ECO:0007669"/>
    <property type="project" value="UniProtKB-UniRule"/>
</dbReference>
<dbReference type="InterPro" id="IPR022813">
    <property type="entry name" value="SecD/SecF_arch_bac"/>
</dbReference>
<dbReference type="InterPro" id="IPR054384">
    <property type="entry name" value="SecDF_P1_head"/>
</dbReference>
<keyword evidence="2 9" id="KW-0813">Transport</keyword>
<keyword evidence="8 9" id="KW-0472">Membrane</keyword>